<accession>A0A433TMQ6</accession>
<dbReference type="PROSITE" id="PS51194">
    <property type="entry name" value="HELICASE_CTER"/>
    <property type="match status" value="1"/>
</dbReference>
<protein>
    <recommendedName>
        <fullName evidence="5">Helicase C-terminal domain-containing protein</fullName>
    </recommendedName>
</protein>
<evidence type="ECO:0000256" key="2">
    <source>
        <dbReference type="ARBA" id="ARBA00022801"/>
    </source>
</evidence>
<dbReference type="InterPro" id="IPR059023">
    <property type="entry name" value="RNA_hel_CTD"/>
</dbReference>
<keyword evidence="2" id="KW-0378">Hydrolase</keyword>
<dbReference type="AlphaFoldDB" id="A0A433TMQ6"/>
<dbReference type="GO" id="GO:0004386">
    <property type="term" value="F:helicase activity"/>
    <property type="evidence" value="ECO:0007669"/>
    <property type="project" value="UniProtKB-KW"/>
</dbReference>
<name>A0A433TMQ6_ELYCH</name>
<dbReference type="InterPro" id="IPR011709">
    <property type="entry name" value="DEAD-box_helicase_OB_fold"/>
</dbReference>
<organism evidence="6 7">
    <name type="scientific">Elysia chlorotica</name>
    <name type="common">Eastern emerald elysia</name>
    <name type="synonym">Sea slug</name>
    <dbReference type="NCBI Taxonomy" id="188477"/>
    <lineage>
        <taxon>Eukaryota</taxon>
        <taxon>Metazoa</taxon>
        <taxon>Spiralia</taxon>
        <taxon>Lophotrochozoa</taxon>
        <taxon>Mollusca</taxon>
        <taxon>Gastropoda</taxon>
        <taxon>Heterobranchia</taxon>
        <taxon>Euthyneura</taxon>
        <taxon>Panpulmonata</taxon>
        <taxon>Sacoglossa</taxon>
        <taxon>Placobranchoidea</taxon>
        <taxon>Plakobranchidae</taxon>
        <taxon>Elysia</taxon>
    </lineage>
</organism>
<evidence type="ECO:0000313" key="6">
    <source>
        <dbReference type="EMBL" id="RUS82855.1"/>
    </source>
</evidence>
<dbReference type="Pfam" id="PF26026">
    <property type="entry name" value="RNA_hel_CTD"/>
    <property type="match status" value="1"/>
</dbReference>
<evidence type="ECO:0000256" key="1">
    <source>
        <dbReference type="ARBA" id="ARBA00022741"/>
    </source>
</evidence>
<dbReference type="SUPFAM" id="SSF52540">
    <property type="entry name" value="P-loop containing nucleoside triphosphate hydrolases"/>
    <property type="match status" value="1"/>
</dbReference>
<keyword evidence="7" id="KW-1185">Reference proteome</keyword>
<dbReference type="GO" id="GO:0016787">
    <property type="term" value="F:hydrolase activity"/>
    <property type="evidence" value="ECO:0007669"/>
    <property type="project" value="UniProtKB-KW"/>
</dbReference>
<dbReference type="Pfam" id="PF07717">
    <property type="entry name" value="OB_NTP_bind"/>
    <property type="match status" value="1"/>
</dbReference>
<dbReference type="FunFam" id="1.20.120.1080:FF:000002">
    <property type="entry name" value="Putative ATP-dependent RNA helicase DHX36"/>
    <property type="match status" value="1"/>
</dbReference>
<evidence type="ECO:0000256" key="4">
    <source>
        <dbReference type="ARBA" id="ARBA00022840"/>
    </source>
</evidence>
<dbReference type="GO" id="GO:0003723">
    <property type="term" value="F:RNA binding"/>
    <property type="evidence" value="ECO:0007669"/>
    <property type="project" value="TreeGrafter"/>
</dbReference>
<evidence type="ECO:0000313" key="7">
    <source>
        <dbReference type="Proteomes" id="UP000271974"/>
    </source>
</evidence>
<dbReference type="PANTHER" id="PTHR18934:SF264">
    <property type="entry name" value="ATP-DEPENDENT RNA HELICASE DHX29"/>
    <property type="match status" value="1"/>
</dbReference>
<dbReference type="SMART" id="SM00847">
    <property type="entry name" value="HA2"/>
    <property type="match status" value="1"/>
</dbReference>
<sequence length="505" mass="54927">MLTTQRHFSDPSRYQILALHSVLSSQDQGRVFSVPPPGVRKVVIATNIAETGITIPDVVYVIDSGKAKENRYMETSQMSALEEVFISRANCQQRAGRAGRVRTGFCFRLFTEAQHAGLKAYGTPELLRVPLEELCLNIMKCQYGHPQEFLQGALDPPSALAVTRAMGLLREVGACLPDDATLTPLGHHLAALPVDVRIGKMLLLAAVFGCLDQVAVIAAAMTDKPPFVVPLSKKSEADTAKQALSLANSDHVTLLKAYVGWRRARQESRSAENSFISKNFLKKSTLMDIESVSRDLVKLVGSIGFSVTDSHLNYPGFSSTDQPGSDDVLAISSVRTTSKDELGPGSVALIKAVLTAGLYPQVGQVLTTPPVDASDQPSCLVETSQGVAQVHPSSVNKNLALTGTWLAYHEKVRRSRVYVRDTSVISPYALLLFGGAIDVHHTQKLVSLDGWIRFRAVARTGVIFKELRLVLNSVLSQKLREPALNITGSPVITLLRELIQAERAR</sequence>
<dbReference type="OrthoDB" id="5600252at2759"/>
<dbReference type="InterPro" id="IPR001650">
    <property type="entry name" value="Helicase_C-like"/>
</dbReference>
<comment type="caution">
    <text evidence="6">The sequence shown here is derived from an EMBL/GenBank/DDBJ whole genome shotgun (WGS) entry which is preliminary data.</text>
</comment>
<dbReference type="PANTHER" id="PTHR18934">
    <property type="entry name" value="ATP-DEPENDENT RNA HELICASE"/>
    <property type="match status" value="1"/>
</dbReference>
<dbReference type="InterPro" id="IPR007502">
    <property type="entry name" value="Helicase-assoc_dom"/>
</dbReference>
<proteinExistence type="predicted"/>
<feature type="domain" description="Helicase C-terminal" evidence="5">
    <location>
        <begin position="1"/>
        <end position="142"/>
    </location>
</feature>
<keyword evidence="4" id="KW-0067">ATP-binding</keyword>
<dbReference type="Pfam" id="PF00271">
    <property type="entry name" value="Helicase_C"/>
    <property type="match status" value="1"/>
</dbReference>
<dbReference type="Gene3D" id="3.40.50.300">
    <property type="entry name" value="P-loop containing nucleotide triphosphate hydrolases"/>
    <property type="match status" value="1"/>
</dbReference>
<dbReference type="STRING" id="188477.A0A433TMQ6"/>
<keyword evidence="3" id="KW-0347">Helicase</keyword>
<dbReference type="EMBL" id="RQTK01000268">
    <property type="protein sequence ID" value="RUS82855.1"/>
    <property type="molecule type" value="Genomic_DNA"/>
</dbReference>
<evidence type="ECO:0000256" key="3">
    <source>
        <dbReference type="ARBA" id="ARBA00022806"/>
    </source>
</evidence>
<dbReference type="Proteomes" id="UP000271974">
    <property type="component" value="Unassembled WGS sequence"/>
</dbReference>
<gene>
    <name evidence="6" type="ORF">EGW08_009377</name>
</gene>
<dbReference type="SMART" id="SM00490">
    <property type="entry name" value="HELICc"/>
    <property type="match status" value="1"/>
</dbReference>
<dbReference type="Gene3D" id="1.20.120.1080">
    <property type="match status" value="1"/>
</dbReference>
<dbReference type="Pfam" id="PF21010">
    <property type="entry name" value="HA2_C"/>
    <property type="match status" value="1"/>
</dbReference>
<dbReference type="CDD" id="cd18791">
    <property type="entry name" value="SF2_C_RHA"/>
    <property type="match status" value="1"/>
</dbReference>
<reference evidence="6 7" key="1">
    <citation type="submission" date="2019-01" db="EMBL/GenBank/DDBJ databases">
        <title>A draft genome assembly of the solar-powered sea slug Elysia chlorotica.</title>
        <authorList>
            <person name="Cai H."/>
            <person name="Li Q."/>
            <person name="Fang X."/>
            <person name="Li J."/>
            <person name="Curtis N.E."/>
            <person name="Altenburger A."/>
            <person name="Shibata T."/>
            <person name="Feng M."/>
            <person name="Maeda T."/>
            <person name="Schwartz J.A."/>
            <person name="Shigenobu S."/>
            <person name="Lundholm N."/>
            <person name="Nishiyama T."/>
            <person name="Yang H."/>
            <person name="Hasebe M."/>
            <person name="Li S."/>
            <person name="Pierce S.K."/>
            <person name="Wang J."/>
        </authorList>
    </citation>
    <scope>NUCLEOTIDE SEQUENCE [LARGE SCALE GENOMIC DNA]</scope>
    <source>
        <strain evidence="6">EC2010</strain>
        <tissue evidence="6">Whole organism of an adult</tissue>
    </source>
</reference>
<evidence type="ECO:0000259" key="5">
    <source>
        <dbReference type="PROSITE" id="PS51194"/>
    </source>
</evidence>
<dbReference type="GO" id="GO:0005524">
    <property type="term" value="F:ATP binding"/>
    <property type="evidence" value="ECO:0007669"/>
    <property type="project" value="UniProtKB-KW"/>
</dbReference>
<keyword evidence="1" id="KW-0547">Nucleotide-binding</keyword>
<dbReference type="InterPro" id="IPR027417">
    <property type="entry name" value="P-loop_NTPase"/>
</dbReference>